<proteinExistence type="predicted"/>
<dbReference type="Pfam" id="PF07735">
    <property type="entry name" value="FBA_2"/>
    <property type="match status" value="1"/>
</dbReference>
<gene>
    <name evidence="2" type="ORF">CRE_21988</name>
</gene>
<evidence type="ECO:0000313" key="2">
    <source>
        <dbReference type="EMBL" id="EFO85078.1"/>
    </source>
</evidence>
<sequence length="107" mass="12123">MFDVISSPWFTLKSLLACTSTTISLWNSHLENKDLNEVLRKWKAGELPNLKRLRLDSLRFTNNETTILGMNWGELDGMVIQGDDGTKKATIIKIDSQIIEISVAPFK</sequence>
<dbReference type="Proteomes" id="UP000008281">
    <property type="component" value="Unassembled WGS sequence"/>
</dbReference>
<evidence type="ECO:0000259" key="1">
    <source>
        <dbReference type="Pfam" id="PF07735"/>
    </source>
</evidence>
<feature type="domain" description="Sdz-33 F-box" evidence="1">
    <location>
        <begin position="6"/>
        <end position="55"/>
    </location>
</feature>
<organism evidence="3">
    <name type="scientific">Caenorhabditis remanei</name>
    <name type="common">Caenorhabditis vulgaris</name>
    <dbReference type="NCBI Taxonomy" id="31234"/>
    <lineage>
        <taxon>Eukaryota</taxon>
        <taxon>Metazoa</taxon>
        <taxon>Ecdysozoa</taxon>
        <taxon>Nematoda</taxon>
        <taxon>Chromadorea</taxon>
        <taxon>Rhabditida</taxon>
        <taxon>Rhabditina</taxon>
        <taxon>Rhabditomorpha</taxon>
        <taxon>Rhabditoidea</taxon>
        <taxon>Rhabditidae</taxon>
        <taxon>Peloderinae</taxon>
        <taxon>Caenorhabditis</taxon>
    </lineage>
</organism>
<accession>E3N3H1</accession>
<keyword evidence="3" id="KW-1185">Reference proteome</keyword>
<protein>
    <recommendedName>
        <fullName evidence="1">Sdz-33 F-box domain-containing protein</fullName>
    </recommendedName>
</protein>
<dbReference type="EMBL" id="DS268519">
    <property type="protein sequence ID" value="EFO85078.1"/>
    <property type="molecule type" value="Genomic_DNA"/>
</dbReference>
<evidence type="ECO:0000313" key="3">
    <source>
        <dbReference type="Proteomes" id="UP000008281"/>
    </source>
</evidence>
<dbReference type="InParanoid" id="E3N3H1"/>
<reference evidence="2" key="1">
    <citation type="submission" date="2007-07" db="EMBL/GenBank/DDBJ databases">
        <title>PCAP assembly of the Caenorhabditis remanei genome.</title>
        <authorList>
            <consortium name="The Caenorhabditis remanei Sequencing Consortium"/>
            <person name="Wilson R.K."/>
        </authorList>
    </citation>
    <scope>NUCLEOTIDE SEQUENCE [LARGE SCALE GENOMIC DNA]</scope>
    <source>
        <strain evidence="2">PB4641</strain>
    </source>
</reference>
<dbReference type="HOGENOM" id="CLU_028840_6_1_1"/>
<dbReference type="OrthoDB" id="5908737at2759"/>
<dbReference type="AlphaFoldDB" id="E3N3H1"/>
<name>E3N3H1_CAERE</name>
<dbReference type="InterPro" id="IPR012885">
    <property type="entry name" value="F-box_Sdz-33"/>
</dbReference>